<dbReference type="EMBL" id="JALJXV010000005">
    <property type="protein sequence ID" value="MCP1675078.1"/>
    <property type="molecule type" value="Genomic_DNA"/>
</dbReference>
<keyword evidence="2" id="KW-1185">Reference proteome</keyword>
<dbReference type="Proteomes" id="UP001205843">
    <property type="component" value="Unassembled WGS sequence"/>
</dbReference>
<dbReference type="AlphaFoldDB" id="A0AAE3KCK4"/>
<gene>
    <name evidence="1" type="ORF">J2T57_002226</name>
</gene>
<sequence>MMHVFLAQVEHALTAMSRSQINLSRMYMEHVTRVGSLQLEAFRHCFQMGVDQVQGMQAFTLQADFSTRPALLPVFATASHVAQPSGDMGNIIDFADAARRAESRLG</sequence>
<protein>
    <recommendedName>
        <fullName evidence="3">Phasin domain-containing protein</fullName>
    </recommendedName>
</protein>
<accession>A0AAE3KCK4</accession>
<evidence type="ECO:0000313" key="2">
    <source>
        <dbReference type="Proteomes" id="UP001205843"/>
    </source>
</evidence>
<reference evidence="1" key="1">
    <citation type="submission" date="2022-03" db="EMBL/GenBank/DDBJ databases">
        <title>Genomic Encyclopedia of Type Strains, Phase III (KMG-III): the genomes of soil and plant-associated and newly described type strains.</title>
        <authorList>
            <person name="Whitman W."/>
        </authorList>
    </citation>
    <scope>NUCLEOTIDE SEQUENCE</scope>
    <source>
        <strain evidence="1">ANL 6-2</strain>
    </source>
</reference>
<comment type="caution">
    <text evidence="1">The sequence shown here is derived from an EMBL/GenBank/DDBJ whole genome shotgun (WGS) entry which is preliminary data.</text>
</comment>
<organism evidence="1 2">
    <name type="scientific">Natronocella acetinitrilica</name>
    <dbReference type="NCBI Taxonomy" id="414046"/>
    <lineage>
        <taxon>Bacteria</taxon>
        <taxon>Pseudomonadati</taxon>
        <taxon>Pseudomonadota</taxon>
        <taxon>Gammaproteobacteria</taxon>
        <taxon>Chromatiales</taxon>
        <taxon>Ectothiorhodospiraceae</taxon>
        <taxon>Natronocella</taxon>
    </lineage>
</organism>
<dbReference type="RefSeq" id="WP_253477984.1">
    <property type="nucleotide sequence ID" value="NZ_JALJXV010000005.1"/>
</dbReference>
<proteinExistence type="predicted"/>
<evidence type="ECO:0008006" key="3">
    <source>
        <dbReference type="Google" id="ProtNLM"/>
    </source>
</evidence>
<name>A0AAE3KCK4_9GAMM</name>
<evidence type="ECO:0000313" key="1">
    <source>
        <dbReference type="EMBL" id="MCP1675078.1"/>
    </source>
</evidence>